<reference evidence="4" key="1">
    <citation type="journal article" date="2014" name="Genome Biol. Evol.">
        <title>Gene Loss Rather Than Gene Gain Is Associated with a Host Jump from Monocots to Dicots in the Smut Fungus Melanopsichium pennsylvanicum.</title>
        <authorList>
            <person name="Sharma R."/>
            <person name="Mishra B."/>
            <person name="Runge F."/>
            <person name="Thines M."/>
        </authorList>
    </citation>
    <scope>NUCLEOTIDE SEQUENCE</scope>
    <source>
        <strain evidence="4">4</strain>
    </source>
</reference>
<comment type="similarity">
    <text evidence="2">Belongs to the AB hydrolase superfamily. Epoxide hydrolase family.</text>
</comment>
<protein>
    <submittedName>
        <fullName evidence="4">Alpha beta hydrolase</fullName>
    </submittedName>
</protein>
<dbReference type="SUPFAM" id="SSF53474">
    <property type="entry name" value="alpha/beta-Hydrolases"/>
    <property type="match status" value="1"/>
</dbReference>
<dbReference type="EMBL" id="HG529610">
    <property type="protein sequence ID" value="CDI54364.1"/>
    <property type="molecule type" value="Genomic_DNA"/>
</dbReference>
<name>A0A077RAW6_9BASI</name>
<dbReference type="GO" id="GO:0016787">
    <property type="term" value="F:hydrolase activity"/>
    <property type="evidence" value="ECO:0007669"/>
    <property type="project" value="UniProtKB-KW"/>
</dbReference>
<dbReference type="PRINTS" id="PR00412">
    <property type="entry name" value="EPOXHYDRLASE"/>
</dbReference>
<organism evidence="4">
    <name type="scientific">Melanopsichium pennsylvanicum 4</name>
    <dbReference type="NCBI Taxonomy" id="1398559"/>
    <lineage>
        <taxon>Eukaryota</taxon>
        <taxon>Fungi</taxon>
        <taxon>Dikarya</taxon>
        <taxon>Basidiomycota</taxon>
        <taxon>Ustilaginomycotina</taxon>
        <taxon>Ustilaginomycetes</taxon>
        <taxon>Ustilaginales</taxon>
        <taxon>Ustilaginaceae</taxon>
        <taxon>Melanopsichium</taxon>
    </lineage>
</organism>
<dbReference type="Gene3D" id="3.40.50.1820">
    <property type="entry name" value="alpha/beta hydrolase"/>
    <property type="match status" value="1"/>
</dbReference>
<dbReference type="PANTHER" id="PTHR43329">
    <property type="entry name" value="EPOXIDE HYDROLASE"/>
    <property type="match status" value="1"/>
</dbReference>
<feature type="domain" description="AB hydrolase-1" evidence="3">
    <location>
        <begin position="61"/>
        <end position="193"/>
    </location>
</feature>
<keyword evidence="1 4" id="KW-0378">Hydrolase</keyword>
<evidence type="ECO:0000259" key="3">
    <source>
        <dbReference type="Pfam" id="PF00561"/>
    </source>
</evidence>
<sequence length="353" mass="40219">MSKFVNPFDEAGFSSKIARIPPPSNDPDVDVTIFYRHFIPTAKFNPTSPINTDTGTKKPLPIILLHGHPQTHVIWSTVATSLASSGLWEIVIPDNRGNGSSSAPCPKTSPSPWSYSRYSKREMARDMVEVMTQLGHERFYVVAHDRGARIAHRLALDWPEKVIKMILLDIAPTLDMYSQTEQKFASAYWHWFFLLQPDLPEAFIEANPKAYLHALVTRFPRSSPTSTTSSSTFSSELEMWRTNEYLINLSRRSNIIAMCEDYRASSPLISLFKSPDLELDQSDRENGRKIQCETKILWGKQGIIQAMYKGGLYLWQQCCEKQVKGQALDCGHYIPEEAPQSVVQEIQTFFFFE</sequence>
<evidence type="ECO:0000313" key="4">
    <source>
        <dbReference type="EMBL" id="CDI54364.1"/>
    </source>
</evidence>
<accession>A0A077RAW6</accession>
<dbReference type="InterPro" id="IPR000073">
    <property type="entry name" value="AB_hydrolase_1"/>
</dbReference>
<evidence type="ECO:0000256" key="1">
    <source>
        <dbReference type="ARBA" id="ARBA00022801"/>
    </source>
</evidence>
<evidence type="ECO:0000256" key="2">
    <source>
        <dbReference type="ARBA" id="ARBA00038334"/>
    </source>
</evidence>
<dbReference type="InterPro" id="IPR000639">
    <property type="entry name" value="Epox_hydrolase-like"/>
</dbReference>
<dbReference type="InterPro" id="IPR029058">
    <property type="entry name" value="AB_hydrolase_fold"/>
</dbReference>
<dbReference type="AlphaFoldDB" id="A0A077RAW6"/>
<dbReference type="Pfam" id="PF00561">
    <property type="entry name" value="Abhydrolase_1"/>
    <property type="match status" value="1"/>
</dbReference>
<proteinExistence type="inferred from homology"/>